<dbReference type="InterPro" id="IPR036388">
    <property type="entry name" value="WH-like_DNA-bd_sf"/>
</dbReference>
<dbReference type="Gene3D" id="3.40.190.290">
    <property type="match status" value="1"/>
</dbReference>
<reference evidence="7 8" key="1">
    <citation type="submission" date="2016-10" db="EMBL/GenBank/DDBJ databases">
        <authorList>
            <person name="de Groot N.N."/>
        </authorList>
    </citation>
    <scope>NUCLEOTIDE SEQUENCE [LARGE SCALE GENOMIC DNA]</scope>
    <source>
        <strain evidence="7 8">JCM 11308</strain>
    </source>
</reference>
<protein>
    <submittedName>
        <fullName evidence="7">DNA-binding transcriptional regulator, LysR family</fullName>
    </submittedName>
</protein>
<dbReference type="InterPro" id="IPR036390">
    <property type="entry name" value="WH_DNA-bd_sf"/>
</dbReference>
<dbReference type="PANTHER" id="PTHR30346:SF28">
    <property type="entry name" value="HTH-TYPE TRANSCRIPTIONAL REGULATOR CYNR"/>
    <property type="match status" value="1"/>
</dbReference>
<dbReference type="GO" id="GO:0032993">
    <property type="term" value="C:protein-DNA complex"/>
    <property type="evidence" value="ECO:0007669"/>
    <property type="project" value="TreeGrafter"/>
</dbReference>
<name>A0A1G6SW98_9NOCA</name>
<keyword evidence="5" id="KW-0804">Transcription</keyword>
<dbReference type="Gene3D" id="1.10.10.10">
    <property type="entry name" value="Winged helix-like DNA-binding domain superfamily/Winged helix DNA-binding domain"/>
    <property type="match status" value="1"/>
</dbReference>
<dbReference type="InterPro" id="IPR000847">
    <property type="entry name" value="LysR_HTH_N"/>
</dbReference>
<dbReference type="EMBL" id="FNAB01000003">
    <property type="protein sequence ID" value="SDD21162.1"/>
    <property type="molecule type" value="Genomic_DNA"/>
</dbReference>
<evidence type="ECO:0000259" key="6">
    <source>
        <dbReference type="PROSITE" id="PS50931"/>
    </source>
</evidence>
<keyword evidence="3 7" id="KW-0238">DNA-binding</keyword>
<dbReference type="GO" id="GO:0003700">
    <property type="term" value="F:DNA-binding transcription factor activity"/>
    <property type="evidence" value="ECO:0007669"/>
    <property type="project" value="InterPro"/>
</dbReference>
<evidence type="ECO:0000256" key="5">
    <source>
        <dbReference type="ARBA" id="ARBA00023163"/>
    </source>
</evidence>
<evidence type="ECO:0000256" key="2">
    <source>
        <dbReference type="ARBA" id="ARBA00023015"/>
    </source>
</evidence>
<dbReference type="Pfam" id="PF00126">
    <property type="entry name" value="HTH_1"/>
    <property type="match status" value="1"/>
</dbReference>
<gene>
    <name evidence="7" type="ORF">SAMN05444580_103300</name>
</gene>
<sequence>MDRFLSDEAAATVPLLAAFDAAAREGHITRAAGLLGVPQSSLSRRLRALEQTVGVPLFQQVGRGVSLTTAGRELHERTRDMVWALDDAVSAVRSNADPDSGLVRFGFPHTLGPVSVPSLLAEFHQDAPKIRLHLVQAHGEALAGMVRDGRLDLAVMIPPPDDLPVTVLGHQRILLHVARTHPLAGRTQVDLAELAPEHFIASPPSYHLRQILDSSCTEAGFTPHVTFEISDLETIRALVGHGLGIAVLPTAETPHPDLVSVPLSGVSDRAIGLATGNHLATAAVARLRGHIVSRASEFIANTAGPAT</sequence>
<dbReference type="PANTHER" id="PTHR30346">
    <property type="entry name" value="TRANSCRIPTIONAL DUAL REGULATOR HCAR-RELATED"/>
    <property type="match status" value="1"/>
</dbReference>
<dbReference type="GO" id="GO:0003677">
    <property type="term" value="F:DNA binding"/>
    <property type="evidence" value="ECO:0007669"/>
    <property type="project" value="UniProtKB-KW"/>
</dbReference>
<dbReference type="Pfam" id="PF03466">
    <property type="entry name" value="LysR_substrate"/>
    <property type="match status" value="1"/>
</dbReference>
<evidence type="ECO:0000313" key="8">
    <source>
        <dbReference type="Proteomes" id="UP000199417"/>
    </source>
</evidence>
<dbReference type="InterPro" id="IPR005119">
    <property type="entry name" value="LysR_subst-bd"/>
</dbReference>
<dbReference type="STRING" id="168276.SAMN05444580_103300"/>
<evidence type="ECO:0000256" key="1">
    <source>
        <dbReference type="ARBA" id="ARBA00009437"/>
    </source>
</evidence>
<keyword evidence="2" id="KW-0805">Transcription regulation</keyword>
<dbReference type="SUPFAM" id="SSF53850">
    <property type="entry name" value="Periplasmic binding protein-like II"/>
    <property type="match status" value="1"/>
</dbReference>
<proteinExistence type="inferred from homology"/>
<dbReference type="AlphaFoldDB" id="A0A1G6SW98"/>
<organism evidence="7 8">
    <name type="scientific">Rhodococcus tukisamuensis</name>
    <dbReference type="NCBI Taxonomy" id="168276"/>
    <lineage>
        <taxon>Bacteria</taxon>
        <taxon>Bacillati</taxon>
        <taxon>Actinomycetota</taxon>
        <taxon>Actinomycetes</taxon>
        <taxon>Mycobacteriales</taxon>
        <taxon>Nocardiaceae</taxon>
        <taxon>Rhodococcus</taxon>
    </lineage>
</organism>
<evidence type="ECO:0000256" key="3">
    <source>
        <dbReference type="ARBA" id="ARBA00023125"/>
    </source>
</evidence>
<feature type="domain" description="HTH lysR-type" evidence="6">
    <location>
        <begin position="15"/>
        <end position="68"/>
    </location>
</feature>
<comment type="similarity">
    <text evidence="1">Belongs to the LysR transcriptional regulatory family.</text>
</comment>
<accession>A0A1G6SW98</accession>
<dbReference type="PROSITE" id="PS50931">
    <property type="entry name" value="HTH_LYSR"/>
    <property type="match status" value="1"/>
</dbReference>
<keyword evidence="8" id="KW-1185">Reference proteome</keyword>
<dbReference type="SUPFAM" id="SSF46785">
    <property type="entry name" value="Winged helix' DNA-binding domain"/>
    <property type="match status" value="1"/>
</dbReference>
<evidence type="ECO:0000256" key="4">
    <source>
        <dbReference type="ARBA" id="ARBA00023159"/>
    </source>
</evidence>
<keyword evidence="4" id="KW-0010">Activator</keyword>
<dbReference type="PRINTS" id="PR00039">
    <property type="entry name" value="HTHLYSR"/>
</dbReference>
<evidence type="ECO:0000313" key="7">
    <source>
        <dbReference type="EMBL" id="SDD21162.1"/>
    </source>
</evidence>
<dbReference type="RefSeq" id="WP_092775951.1">
    <property type="nucleotide sequence ID" value="NZ_FNAB01000003.1"/>
</dbReference>
<dbReference type="Proteomes" id="UP000199417">
    <property type="component" value="Unassembled WGS sequence"/>
</dbReference>